<feature type="transmembrane region" description="Helical" evidence="1">
    <location>
        <begin position="95"/>
        <end position="113"/>
    </location>
</feature>
<accession>A0A7W6JSI4</accession>
<evidence type="ECO:0000313" key="3">
    <source>
        <dbReference type="Proteomes" id="UP000557392"/>
    </source>
</evidence>
<evidence type="ECO:0000313" key="2">
    <source>
        <dbReference type="EMBL" id="MBB4098789.1"/>
    </source>
</evidence>
<comment type="caution">
    <text evidence="2">The sequence shown here is derived from an EMBL/GenBank/DDBJ whole genome shotgun (WGS) entry which is preliminary data.</text>
</comment>
<keyword evidence="1" id="KW-1133">Transmembrane helix</keyword>
<dbReference type="AlphaFoldDB" id="A0A7W6JSI4"/>
<dbReference type="RefSeq" id="WP_183997851.1">
    <property type="nucleotide sequence ID" value="NZ_JACIEH010000002.1"/>
</dbReference>
<keyword evidence="1" id="KW-0472">Membrane</keyword>
<keyword evidence="3" id="KW-1185">Reference proteome</keyword>
<evidence type="ECO:0000256" key="1">
    <source>
        <dbReference type="SAM" id="Phobius"/>
    </source>
</evidence>
<organism evidence="2 3">
    <name type="scientific">Sphingomonas kyeonggiensis</name>
    <dbReference type="NCBI Taxonomy" id="1268553"/>
    <lineage>
        <taxon>Bacteria</taxon>
        <taxon>Pseudomonadati</taxon>
        <taxon>Pseudomonadota</taxon>
        <taxon>Alphaproteobacteria</taxon>
        <taxon>Sphingomonadales</taxon>
        <taxon>Sphingomonadaceae</taxon>
        <taxon>Sphingomonas</taxon>
    </lineage>
</organism>
<proteinExistence type="predicted"/>
<dbReference type="EMBL" id="JACIEH010000002">
    <property type="protein sequence ID" value="MBB4098789.1"/>
    <property type="molecule type" value="Genomic_DNA"/>
</dbReference>
<name>A0A7W6JSI4_9SPHN</name>
<feature type="transmembrane region" description="Helical" evidence="1">
    <location>
        <begin position="21"/>
        <end position="44"/>
    </location>
</feature>
<reference evidence="2 3" key="1">
    <citation type="submission" date="2020-08" db="EMBL/GenBank/DDBJ databases">
        <title>Genomic Encyclopedia of Type Strains, Phase IV (KMG-IV): sequencing the most valuable type-strain genomes for metagenomic binning, comparative biology and taxonomic classification.</title>
        <authorList>
            <person name="Goeker M."/>
        </authorList>
    </citation>
    <scope>NUCLEOTIDE SEQUENCE [LARGE SCALE GENOMIC DNA]</scope>
    <source>
        <strain evidence="2 3">DSM 101806</strain>
    </source>
</reference>
<gene>
    <name evidence="2" type="ORF">GGR46_002353</name>
</gene>
<keyword evidence="1" id="KW-0812">Transmembrane</keyword>
<sequence length="114" mass="12400">MRGPPQEHHSAYTLDERACRMICPIAAAMVGVCLTAIGILRVVIAVRKANTLADDMLALDSVLFLIATLTSYFALRNGPAKRLHELERIADVTFIAAMLLMTLVALVMTYALAV</sequence>
<protein>
    <submittedName>
        <fullName evidence="2">Uncharacterized protein</fullName>
    </submittedName>
</protein>
<feature type="transmembrane region" description="Helical" evidence="1">
    <location>
        <begin position="56"/>
        <end position="75"/>
    </location>
</feature>
<dbReference type="Proteomes" id="UP000557392">
    <property type="component" value="Unassembled WGS sequence"/>
</dbReference>